<name>A0A0F6SIM7_9CAUD</name>
<dbReference type="Proteomes" id="UP000221947">
    <property type="component" value="Segment"/>
</dbReference>
<keyword evidence="2" id="KW-1185">Reference proteome</keyword>
<proteinExistence type="predicted"/>
<gene>
    <name evidence="1" type="ORF">PHIM7_178</name>
</gene>
<evidence type="ECO:0000313" key="1">
    <source>
        <dbReference type="EMBL" id="AKF12723.1"/>
    </source>
</evidence>
<protein>
    <submittedName>
        <fullName evidence="1">Uncharacterized protein</fullName>
    </submittedName>
</protein>
<dbReference type="EMBL" id="KR052480">
    <property type="protein sequence ID" value="AKF12723.1"/>
    <property type="molecule type" value="Genomic_DNA"/>
</dbReference>
<evidence type="ECO:0000313" key="2">
    <source>
        <dbReference type="Proteomes" id="UP000221947"/>
    </source>
</evidence>
<sequence length="127" mass="14966">MNTPIKWSGRTTSYSHKFADWQNRAPDGEPGIRTVWFLDVQWSTCPVEVQEQVVDLWRLNGLGNDKYMIKTSIIELAEMQDDGYEVDRFDSDKVQWTKGPLKVDAIIQYLEEHGVPIKDQVIIHWWW</sequence>
<accession>A0A0F6SIM7</accession>
<organism evidence="1 2">
    <name type="scientific">Sinorhizobium phage phiM7</name>
    <dbReference type="NCBI Taxonomy" id="1647403"/>
    <lineage>
        <taxon>Viruses</taxon>
        <taxon>Duplodnaviria</taxon>
        <taxon>Heunggongvirae</taxon>
        <taxon>Uroviricota</taxon>
        <taxon>Caudoviricetes</taxon>
        <taxon>Emdodecavirus</taxon>
        <taxon>Emdodecavirus M7</taxon>
    </lineage>
</organism>
<reference evidence="1 2" key="1">
    <citation type="submission" date="2015-04" db="EMBL/GenBank/DDBJ databases">
        <authorList>
            <person name="Schouten J.T."/>
            <person name="Crockett J.T."/>
            <person name="Hodson T.S."/>
            <person name="Hyde J.R."/>
            <person name="Smith T.A."/>
            <person name="Merrill B.D."/>
            <person name="Crook M.B."/>
            <person name="Griffitts J.S."/>
            <person name="Burnett S.H."/>
            <person name="Grose J.H."/>
            <person name="Breakwell D.P."/>
        </authorList>
    </citation>
    <scope>NUCLEOTIDE SEQUENCE [LARGE SCALE GENOMIC DNA]</scope>
</reference>